<accession>A0ACB8TNY0</accession>
<evidence type="ECO:0000313" key="1">
    <source>
        <dbReference type="EMBL" id="KAI0083674.1"/>
    </source>
</evidence>
<proteinExistence type="predicted"/>
<keyword evidence="2" id="KW-1185">Reference proteome</keyword>
<evidence type="ECO:0000313" key="2">
    <source>
        <dbReference type="Proteomes" id="UP001055072"/>
    </source>
</evidence>
<sequence>MFDAVKTIFTRQAESSSMAEVDQTKNARLVITKIVNALTAQSEIGAPMAAMYLLDHSDHYTDHKFERFYWKHYINEVRDAYVTSLSPVHDYMYRPEKYKDICLYDWIRLARKSKQNKRQKKNKEIPENEWLVNTLICDSDNQLSDNESVLDSDSENNDDLEYNDLLDDSVDKYPSKLNNGDGNSNEYHKFGFFLDDHPQCETHRVRVVEEKDARVPDFIGGILPRKDKGNREEYCLTMLSLFKPWRSGLDLKIASKSWSESFDVYNFSQRQCDIMSNFNLRYECRDARDDFAAQRKAKGRNISNWPYDLNDDVLDDMDNNSSRAIDINTTEFGEEDQWEEHASDDKSSTKQINRMMEAEEMLDRNGLID</sequence>
<comment type="caution">
    <text evidence="1">The sequence shown here is derived from an EMBL/GenBank/DDBJ whole genome shotgun (WGS) entry which is preliminary data.</text>
</comment>
<dbReference type="EMBL" id="MU274956">
    <property type="protein sequence ID" value="KAI0083674.1"/>
    <property type="molecule type" value="Genomic_DNA"/>
</dbReference>
<protein>
    <submittedName>
        <fullName evidence="1">Uncharacterized protein</fullName>
    </submittedName>
</protein>
<name>A0ACB8TNY0_9APHY</name>
<dbReference type="Proteomes" id="UP001055072">
    <property type="component" value="Unassembled WGS sequence"/>
</dbReference>
<gene>
    <name evidence="1" type="ORF">BDY19DRAFT_863793</name>
</gene>
<feature type="non-terminal residue" evidence="1">
    <location>
        <position position="369"/>
    </location>
</feature>
<reference evidence="1" key="1">
    <citation type="journal article" date="2021" name="Environ. Microbiol.">
        <title>Gene family expansions and transcriptome signatures uncover fungal adaptations to wood decay.</title>
        <authorList>
            <person name="Hage H."/>
            <person name="Miyauchi S."/>
            <person name="Viragh M."/>
            <person name="Drula E."/>
            <person name="Min B."/>
            <person name="Chaduli D."/>
            <person name="Navarro D."/>
            <person name="Favel A."/>
            <person name="Norest M."/>
            <person name="Lesage-Meessen L."/>
            <person name="Balint B."/>
            <person name="Merenyi Z."/>
            <person name="de Eugenio L."/>
            <person name="Morin E."/>
            <person name="Martinez A.T."/>
            <person name="Baldrian P."/>
            <person name="Stursova M."/>
            <person name="Martinez M.J."/>
            <person name="Novotny C."/>
            <person name="Magnuson J.K."/>
            <person name="Spatafora J.W."/>
            <person name="Maurice S."/>
            <person name="Pangilinan J."/>
            <person name="Andreopoulos W."/>
            <person name="LaButti K."/>
            <person name="Hundley H."/>
            <person name="Na H."/>
            <person name="Kuo A."/>
            <person name="Barry K."/>
            <person name="Lipzen A."/>
            <person name="Henrissat B."/>
            <person name="Riley R."/>
            <person name="Ahrendt S."/>
            <person name="Nagy L.G."/>
            <person name="Grigoriev I.V."/>
            <person name="Martin F."/>
            <person name="Rosso M.N."/>
        </authorList>
    </citation>
    <scope>NUCLEOTIDE SEQUENCE</scope>
    <source>
        <strain evidence="1">CBS 384.51</strain>
    </source>
</reference>
<organism evidence="1 2">
    <name type="scientific">Irpex rosettiformis</name>
    <dbReference type="NCBI Taxonomy" id="378272"/>
    <lineage>
        <taxon>Eukaryota</taxon>
        <taxon>Fungi</taxon>
        <taxon>Dikarya</taxon>
        <taxon>Basidiomycota</taxon>
        <taxon>Agaricomycotina</taxon>
        <taxon>Agaricomycetes</taxon>
        <taxon>Polyporales</taxon>
        <taxon>Irpicaceae</taxon>
        <taxon>Irpex</taxon>
    </lineage>
</organism>